<feature type="compositionally biased region" description="Polar residues" evidence="15">
    <location>
        <begin position="1859"/>
        <end position="1870"/>
    </location>
</feature>
<feature type="compositionally biased region" description="Basic residues" evidence="15">
    <location>
        <begin position="1616"/>
        <end position="1630"/>
    </location>
</feature>
<comment type="catalytic activity">
    <reaction evidence="13">
        <text>L-threonyl-[protein] + ATP = O-phospho-L-threonyl-[protein] + ADP + H(+)</text>
        <dbReference type="Rhea" id="RHEA:46608"/>
        <dbReference type="Rhea" id="RHEA-COMP:11060"/>
        <dbReference type="Rhea" id="RHEA-COMP:11605"/>
        <dbReference type="ChEBI" id="CHEBI:15378"/>
        <dbReference type="ChEBI" id="CHEBI:30013"/>
        <dbReference type="ChEBI" id="CHEBI:30616"/>
        <dbReference type="ChEBI" id="CHEBI:61977"/>
        <dbReference type="ChEBI" id="CHEBI:456216"/>
        <dbReference type="EC" id="2.7.11.1"/>
    </reaction>
</comment>
<dbReference type="PROSITE" id="PS51285">
    <property type="entry name" value="AGC_KINASE_CTER"/>
    <property type="match status" value="1"/>
</dbReference>
<dbReference type="InterPro" id="IPR000961">
    <property type="entry name" value="AGC-kinase_C"/>
</dbReference>
<evidence type="ECO:0000313" key="20">
    <source>
        <dbReference type="Proteomes" id="UP000614601"/>
    </source>
</evidence>
<dbReference type="OrthoDB" id="10070999at2759"/>
<feature type="region of interest" description="Disordered" evidence="15">
    <location>
        <begin position="1611"/>
        <end position="1681"/>
    </location>
</feature>
<gene>
    <name evidence="19" type="ORF">BOKJ2_LOCUS4751</name>
</gene>
<feature type="region of interest" description="Disordered" evidence="15">
    <location>
        <begin position="299"/>
        <end position="348"/>
    </location>
</feature>
<dbReference type="Gene3D" id="1.10.510.10">
    <property type="entry name" value="Transferase(Phosphotransferase) domain 1"/>
    <property type="match status" value="1"/>
</dbReference>
<dbReference type="InterPro" id="IPR000719">
    <property type="entry name" value="Prot_kinase_dom"/>
</dbReference>
<dbReference type="GO" id="GO:0005737">
    <property type="term" value="C:cytoplasm"/>
    <property type="evidence" value="ECO:0007669"/>
    <property type="project" value="UniProtKB-SubCell"/>
</dbReference>
<feature type="compositionally biased region" description="Polar residues" evidence="15">
    <location>
        <begin position="1214"/>
        <end position="1228"/>
    </location>
</feature>
<dbReference type="FunFam" id="3.30.200.20:FF:000012">
    <property type="entry name" value="microtubule-associated serine/threonine-protein kinase 2 isoform X1"/>
    <property type="match status" value="1"/>
</dbReference>
<dbReference type="Pfam" id="PF00069">
    <property type="entry name" value="Pkinase"/>
    <property type="match status" value="1"/>
</dbReference>
<evidence type="ECO:0000256" key="1">
    <source>
        <dbReference type="ARBA" id="ARBA00001946"/>
    </source>
</evidence>
<protein>
    <recommendedName>
        <fullName evidence="4">non-specific serine/threonine protein kinase</fullName>
        <ecNumber evidence="4">2.7.11.1</ecNumber>
    </recommendedName>
</protein>
<dbReference type="InterPro" id="IPR037711">
    <property type="entry name" value="MAST"/>
</dbReference>
<feature type="compositionally biased region" description="Low complexity" evidence="15">
    <location>
        <begin position="328"/>
        <end position="338"/>
    </location>
</feature>
<accession>A0A811KA34</accession>
<dbReference type="FunFam" id="1.20.1480.20:FF:000001">
    <property type="entry name" value="microtubule-associated serine/threonine-protein kinase 4 isoform X1"/>
    <property type="match status" value="1"/>
</dbReference>
<dbReference type="PROSITE" id="PS50011">
    <property type="entry name" value="PROTEIN_KINASE_DOM"/>
    <property type="match status" value="1"/>
</dbReference>
<evidence type="ECO:0000256" key="12">
    <source>
        <dbReference type="ARBA" id="ARBA00022842"/>
    </source>
</evidence>
<evidence type="ECO:0000256" key="6">
    <source>
        <dbReference type="ARBA" id="ARBA00022527"/>
    </source>
</evidence>
<feature type="compositionally biased region" description="Polar residues" evidence="15">
    <location>
        <begin position="107"/>
        <end position="123"/>
    </location>
</feature>
<feature type="compositionally biased region" description="Low complexity" evidence="15">
    <location>
        <begin position="1234"/>
        <end position="1249"/>
    </location>
</feature>
<dbReference type="InterPro" id="IPR001478">
    <property type="entry name" value="PDZ"/>
</dbReference>
<keyword evidence="20" id="KW-1185">Reference proteome</keyword>
<dbReference type="SUPFAM" id="SSF140482">
    <property type="entry name" value="MAST3 pre-PK domain-like"/>
    <property type="match status" value="1"/>
</dbReference>
<evidence type="ECO:0000313" key="19">
    <source>
        <dbReference type="EMBL" id="CAD5212950.1"/>
    </source>
</evidence>
<comment type="similarity">
    <text evidence="3">Belongs to the protein kinase superfamily. AGC Ser/Thr protein kinase family.</text>
</comment>
<feature type="compositionally biased region" description="Polar residues" evidence="15">
    <location>
        <begin position="1474"/>
        <end position="1501"/>
    </location>
</feature>
<feature type="domain" description="Protein kinase" evidence="16">
    <location>
        <begin position="705"/>
        <end position="978"/>
    </location>
</feature>
<feature type="compositionally biased region" description="Polar residues" evidence="15">
    <location>
        <begin position="1287"/>
        <end position="1299"/>
    </location>
</feature>
<evidence type="ECO:0000259" key="17">
    <source>
        <dbReference type="PROSITE" id="PS50106"/>
    </source>
</evidence>
<dbReference type="GO" id="GO:0035556">
    <property type="term" value="P:intracellular signal transduction"/>
    <property type="evidence" value="ECO:0007669"/>
    <property type="project" value="TreeGrafter"/>
</dbReference>
<feature type="compositionally biased region" description="Low complexity" evidence="15">
    <location>
        <begin position="1798"/>
        <end position="1814"/>
    </location>
</feature>
<feature type="region of interest" description="Disordered" evidence="15">
    <location>
        <begin position="1700"/>
        <end position="1768"/>
    </location>
</feature>
<dbReference type="EC" id="2.7.11.1" evidence="4"/>
<evidence type="ECO:0000256" key="14">
    <source>
        <dbReference type="ARBA" id="ARBA00048679"/>
    </source>
</evidence>
<dbReference type="EMBL" id="CAJFDH010000002">
    <property type="protein sequence ID" value="CAD5212950.1"/>
    <property type="molecule type" value="Genomic_DNA"/>
</dbReference>
<evidence type="ECO:0000259" key="16">
    <source>
        <dbReference type="PROSITE" id="PS50011"/>
    </source>
</evidence>
<name>A0A811KA34_9BILA</name>
<dbReference type="Gene3D" id="2.30.42.10">
    <property type="match status" value="1"/>
</dbReference>
<organism evidence="19 20">
    <name type="scientific">Bursaphelenchus okinawaensis</name>
    <dbReference type="NCBI Taxonomy" id="465554"/>
    <lineage>
        <taxon>Eukaryota</taxon>
        <taxon>Metazoa</taxon>
        <taxon>Ecdysozoa</taxon>
        <taxon>Nematoda</taxon>
        <taxon>Chromadorea</taxon>
        <taxon>Rhabditida</taxon>
        <taxon>Tylenchina</taxon>
        <taxon>Tylenchomorpha</taxon>
        <taxon>Aphelenchoidea</taxon>
        <taxon>Aphelenchoididae</taxon>
        <taxon>Bursaphelenchus</taxon>
    </lineage>
</organism>
<evidence type="ECO:0000256" key="9">
    <source>
        <dbReference type="ARBA" id="ARBA00022741"/>
    </source>
</evidence>
<feature type="compositionally biased region" description="Polar residues" evidence="15">
    <location>
        <begin position="424"/>
        <end position="489"/>
    </location>
</feature>
<dbReference type="InterPro" id="IPR050236">
    <property type="entry name" value="Ser_Thr_kinase_AGC"/>
</dbReference>
<dbReference type="InterPro" id="IPR023142">
    <property type="entry name" value="MAST_pre-PK_dom_sf"/>
</dbReference>
<feature type="domain" description="PDZ" evidence="17">
    <location>
        <begin position="1515"/>
        <end position="1604"/>
    </location>
</feature>
<dbReference type="InterPro" id="IPR015022">
    <property type="entry name" value="MAST_pre-PK_dom"/>
</dbReference>
<dbReference type="Proteomes" id="UP000614601">
    <property type="component" value="Unassembled WGS sequence"/>
</dbReference>
<dbReference type="Gene3D" id="1.20.1480.20">
    <property type="entry name" value="MAST3 pre-PK domain-like"/>
    <property type="match status" value="1"/>
</dbReference>
<evidence type="ECO:0000256" key="7">
    <source>
        <dbReference type="ARBA" id="ARBA00022553"/>
    </source>
</evidence>
<evidence type="ECO:0000256" key="15">
    <source>
        <dbReference type="SAM" id="MobiDB-lite"/>
    </source>
</evidence>
<feature type="compositionally biased region" description="Low complexity" evidence="15">
    <location>
        <begin position="1408"/>
        <end position="1421"/>
    </location>
</feature>
<evidence type="ECO:0000259" key="18">
    <source>
        <dbReference type="PROSITE" id="PS51285"/>
    </source>
</evidence>
<evidence type="ECO:0000256" key="2">
    <source>
        <dbReference type="ARBA" id="ARBA00004496"/>
    </source>
</evidence>
<sequence>MMGNLLHFLHPPNQYDFGPTAPLAGGFGHSASNMHRIRNQLGHSDPQLYTYSQNSGRRSVSGGRSSALHLSPASAVRFRKASAFVEHNRSHRASILSAHNVDASLSEEPTSGFQSTSNPSSTVGLPKLPSIRRRRRPLAPVTSAEGSGSGNHGGKPRSGSSLAAPYLLHHGDNRRWSLASLPSSSGYGTPGSISALSSEYSSQEQLPQLMGDPKLQNRYDSNDSYPSMEESQLLIGMRPRSRSLSSPVRFGSESGAFDPNPNALSQVYKERFPKAKAQMEAKLQQFLHINAPLSGFTSPISFDRPTSPLHLTDPSGQHQHRASLARQPSYHRPSSPCRPSSPIPRPISPLAMADATAAQDGKVVFRSTSGHSSQNLQCTTPYGNSSSAYYFPGTLTQQNSQNSFQSGQFGSPVQAGPSFAQPGPSFSQPGSGLSQLGPSFAQNSPISTLVQSQGPMSSPHGSLGQHHSSQFGSLASNMGSLNLGPNDSQTTNTTNSTSRRSTMAQCDAPITNPTLLRVLAEGATRFIHHQVCEIAADCLQKSRDDQLTSSYFCQMSIRLEESLAEANQKTSTESFKFLAGICKQLLMIVSRAARLLESLEFDPDEFYRLLEETEGALRYQLGAGNARVPDLPQYIIDKLGLNKNLMQDRSSPPDLDPNDIPYPSELSNTLGDLQQSEIVPRKSSQAITEDQLRALTANAPKEDDFESIRLISNGAYGAVYLVRHYRTRQRFALKKMKKQTLLLRNQVDQVYAERDILTFTDNPFVVSFYGSFETKQHLCMLMEYVEGGDCASLLKSAGVLPIEVARLYVAETVLAIEYLHSCGIVHRDLKPDNLLITSIGHIKLTDFGLSKIGLMNRTTLVSEGFLDDTQQFRDNQLCGTPEYIAPEVILRQGYGKPVDWWALGIILYEFLVGIVPFLGGSPEELFTNIINEEVEYPDGEDALEPNAENLIQTLLEKNPVDRLGTVGGAPDVASHPFFQALDFNSLLRQKAEFVPNLENEEDTSYFDSRTDRYNHDAESGDDETVPMFWSFSTASPRHSITAMDISMAQLAQLNAAASPTLHAPNSMDLEMMREKANEEAEERGKSDGYEGRGREEGNDDEYRGSSTEKSEKSGETIVKGRRTMDSFEKVTLREQVKDDKNHGKGDKESKHHHKDEKYEEKHEREGHKDEKVSHKEDKLPHKDEKTAQNDQKQPQNDQKSTQKYPTERRPVEKTLSQRTVDSCASGQRDSGDLANTNSTTSTAAQTPNSCRWDDPSSPSAILLRQRFSAARQNNHSTSSSGTTGTGPLNTCSSTDSSMDASFFENHGHLASRRQTTNFSPLPRFAISSCDQMSSSSSHLPQPQHRRATLSAEPEPRERSKTTTSSPTTKRTESLKVVIPGSSHSLGHEKSASQTSIFYHAAPPHASPDRQSQSSLSSFEPNSPQPPRLAGRSGTINAMDRGGLSNIPDRGGLEKTALDRPILPDRASFSGVSDRPSTSTQPTTDRYNTNDKFSTTPSTSAQNPPPYQSGQIVGKPVVIRKGAKGFGFTIRSVRVYLSADSDYYTIEHIVAAVREGSPADEAGLKENDLITHVHTQPVHNMTHPQLMHRLLSGAPEITLHVVPLNSTSIKEGEARRSVGKLLRKKPRRPQRRVPLEKKTRKTSALFRRLSGKRGNGEIVPGASTQKQSFMPRSASSQDGVALSLSPAPMSHLLNEKRLEEQETTVNVPHLKPQSQHRRSSGHQLLHPQGAPSTSESTRRKHTTGSIDIREPHGSTTVPLPPHLQGPRPGMIKARTIQEPLSTVPSMPSTPSPAPPPTITSPLTTEPSTSISPKPSTIRRPSTLIERKPSSNSQNPDEQPRPRPTDLRKSSVPVAEPRKVSTMSTISQPTASTDEKKASKTENVEERPKRESIKRPPVPTRKLSPSRLVQRLFRAASSASSSSTQLPSQKSTDESK</sequence>
<keyword evidence="12" id="KW-0460">Magnesium</keyword>
<evidence type="ECO:0000256" key="13">
    <source>
        <dbReference type="ARBA" id="ARBA00047899"/>
    </source>
</evidence>
<evidence type="ECO:0000256" key="4">
    <source>
        <dbReference type="ARBA" id="ARBA00012513"/>
    </source>
</evidence>
<evidence type="ECO:0000256" key="5">
    <source>
        <dbReference type="ARBA" id="ARBA00022490"/>
    </source>
</evidence>
<feature type="region of interest" description="Disordered" evidence="15">
    <location>
        <begin position="106"/>
        <end position="164"/>
    </location>
</feature>
<dbReference type="InterPro" id="IPR008271">
    <property type="entry name" value="Ser/Thr_kinase_AS"/>
</dbReference>
<comment type="cofactor">
    <cofactor evidence="1">
        <name>Mg(2+)</name>
        <dbReference type="ChEBI" id="CHEBI:18420"/>
    </cofactor>
</comment>
<dbReference type="GO" id="GO:0005524">
    <property type="term" value="F:ATP binding"/>
    <property type="evidence" value="ECO:0007669"/>
    <property type="project" value="UniProtKB-KW"/>
</dbReference>
<keyword evidence="10" id="KW-0418">Kinase</keyword>
<comment type="subcellular location">
    <subcellularLocation>
        <location evidence="2">Cytoplasm</location>
    </subcellularLocation>
</comment>
<feature type="compositionally biased region" description="Low complexity" evidence="15">
    <location>
        <begin position="1188"/>
        <end position="1199"/>
    </location>
</feature>
<evidence type="ECO:0000256" key="10">
    <source>
        <dbReference type="ARBA" id="ARBA00022777"/>
    </source>
</evidence>
<dbReference type="InterPro" id="IPR036034">
    <property type="entry name" value="PDZ_sf"/>
</dbReference>
<dbReference type="SMART" id="SM00220">
    <property type="entry name" value="S_TKc"/>
    <property type="match status" value="1"/>
</dbReference>
<feature type="region of interest" description="Disordered" evidence="15">
    <location>
        <begin position="1329"/>
        <end position="1512"/>
    </location>
</feature>
<dbReference type="CDD" id="cd05609">
    <property type="entry name" value="STKc_MAST"/>
    <property type="match status" value="1"/>
</dbReference>
<comment type="caution">
    <text evidence="19">The sequence shown here is derived from an EMBL/GenBank/DDBJ whole genome shotgun (WGS) entry which is preliminary data.</text>
</comment>
<feature type="compositionally biased region" description="Polar residues" evidence="15">
    <location>
        <begin position="1661"/>
        <end position="1677"/>
    </location>
</feature>
<feature type="domain" description="AGC-kinase C-terminal" evidence="18">
    <location>
        <begin position="979"/>
        <end position="1043"/>
    </location>
</feature>
<dbReference type="InterPro" id="IPR011009">
    <property type="entry name" value="Kinase-like_dom_sf"/>
</dbReference>
<feature type="region of interest" description="Disordered" evidence="15">
    <location>
        <begin position="1780"/>
        <end position="1934"/>
    </location>
</feature>
<feature type="compositionally biased region" description="Basic and acidic residues" evidence="15">
    <location>
        <begin position="1122"/>
        <end position="1187"/>
    </location>
</feature>
<keyword evidence="9" id="KW-0547">Nucleotide-binding</keyword>
<feature type="compositionally biased region" description="Low complexity" evidence="15">
    <location>
        <begin position="1276"/>
        <end position="1286"/>
    </location>
</feature>
<feature type="compositionally biased region" description="Basic and acidic residues" evidence="15">
    <location>
        <begin position="1871"/>
        <end position="1892"/>
    </location>
</feature>
<dbReference type="PANTHER" id="PTHR24356">
    <property type="entry name" value="SERINE/THREONINE-PROTEIN KINASE"/>
    <property type="match status" value="1"/>
</dbReference>
<dbReference type="GO" id="GO:0000287">
    <property type="term" value="F:magnesium ion binding"/>
    <property type="evidence" value="ECO:0007669"/>
    <property type="project" value="InterPro"/>
</dbReference>
<comment type="catalytic activity">
    <reaction evidence="14">
        <text>L-seryl-[protein] + ATP = O-phospho-L-seryl-[protein] + ADP + H(+)</text>
        <dbReference type="Rhea" id="RHEA:17989"/>
        <dbReference type="Rhea" id="RHEA-COMP:9863"/>
        <dbReference type="Rhea" id="RHEA-COMP:11604"/>
        <dbReference type="ChEBI" id="CHEBI:15378"/>
        <dbReference type="ChEBI" id="CHEBI:29999"/>
        <dbReference type="ChEBI" id="CHEBI:30616"/>
        <dbReference type="ChEBI" id="CHEBI:83421"/>
        <dbReference type="ChEBI" id="CHEBI:456216"/>
        <dbReference type="EC" id="2.7.11.1"/>
    </reaction>
</comment>
<feature type="compositionally biased region" description="Pro residues" evidence="15">
    <location>
        <begin position="1786"/>
        <end position="1797"/>
    </location>
</feature>
<dbReference type="SUPFAM" id="SSF56112">
    <property type="entry name" value="Protein kinase-like (PK-like)"/>
    <property type="match status" value="1"/>
</dbReference>
<feature type="compositionally biased region" description="Basic and acidic residues" evidence="15">
    <location>
        <begin position="1074"/>
        <end position="1114"/>
    </location>
</feature>
<evidence type="ECO:0000256" key="8">
    <source>
        <dbReference type="ARBA" id="ARBA00022679"/>
    </source>
</evidence>
<proteinExistence type="inferred from homology"/>
<reference evidence="19" key="1">
    <citation type="submission" date="2020-09" db="EMBL/GenBank/DDBJ databases">
        <authorList>
            <person name="Kikuchi T."/>
        </authorList>
    </citation>
    <scope>NUCLEOTIDE SEQUENCE</scope>
    <source>
        <strain evidence="19">SH1</strain>
    </source>
</reference>
<dbReference type="Pfam" id="PF08926">
    <property type="entry name" value="DUF1908"/>
    <property type="match status" value="2"/>
</dbReference>
<dbReference type="GO" id="GO:0004674">
    <property type="term" value="F:protein serine/threonine kinase activity"/>
    <property type="evidence" value="ECO:0007669"/>
    <property type="project" value="UniProtKB-KW"/>
</dbReference>
<keyword evidence="8" id="KW-0808">Transferase</keyword>
<dbReference type="Gene3D" id="3.30.200.20">
    <property type="entry name" value="Phosphorylase Kinase, domain 1"/>
    <property type="match status" value="1"/>
</dbReference>
<evidence type="ECO:0000256" key="3">
    <source>
        <dbReference type="ARBA" id="ARBA00009903"/>
    </source>
</evidence>
<dbReference type="InterPro" id="IPR041489">
    <property type="entry name" value="PDZ_6"/>
</dbReference>
<feature type="compositionally biased region" description="Low complexity" evidence="15">
    <location>
        <begin position="490"/>
        <end position="502"/>
    </location>
</feature>
<keyword evidence="6" id="KW-0723">Serine/threonine-protein kinase</keyword>
<dbReference type="FunFam" id="1.10.510.10:FF:000012">
    <property type="entry name" value="microtubule-associated serine/threonine-protein kinase 2 isoform X1"/>
    <property type="match status" value="1"/>
</dbReference>
<feature type="region of interest" description="Disordered" evidence="15">
    <location>
        <begin position="1074"/>
        <end position="1300"/>
    </location>
</feature>
<feature type="compositionally biased region" description="Low complexity" evidence="15">
    <location>
        <begin position="399"/>
        <end position="411"/>
    </location>
</feature>
<dbReference type="EMBL" id="CAJFCW020000002">
    <property type="protein sequence ID" value="CAG9098339.1"/>
    <property type="molecule type" value="Genomic_DNA"/>
</dbReference>
<evidence type="ECO:0000256" key="11">
    <source>
        <dbReference type="ARBA" id="ARBA00022840"/>
    </source>
</evidence>
<feature type="compositionally biased region" description="Basic and acidic residues" evidence="15">
    <location>
        <begin position="1836"/>
        <end position="1847"/>
    </location>
</feature>
<dbReference type="Pfam" id="PF17820">
    <property type="entry name" value="PDZ_6"/>
    <property type="match status" value="1"/>
</dbReference>
<dbReference type="Proteomes" id="UP000783686">
    <property type="component" value="Unassembled WGS sequence"/>
</dbReference>
<keyword evidence="5" id="KW-0963">Cytoplasm</keyword>
<dbReference type="SUPFAM" id="SSF50156">
    <property type="entry name" value="PDZ domain-like"/>
    <property type="match status" value="1"/>
</dbReference>
<dbReference type="PANTHER" id="PTHR24356:SF414">
    <property type="entry name" value="NON-SPECIFIC SERINE_THREONINE PROTEIN KINASE"/>
    <property type="match status" value="1"/>
</dbReference>
<dbReference type="SMART" id="SM00228">
    <property type="entry name" value="PDZ"/>
    <property type="match status" value="1"/>
</dbReference>
<keyword evidence="11" id="KW-0067">ATP-binding</keyword>
<dbReference type="PROSITE" id="PS50106">
    <property type="entry name" value="PDZ"/>
    <property type="match status" value="1"/>
</dbReference>
<feature type="region of interest" description="Disordered" evidence="15">
    <location>
        <begin position="399"/>
        <end position="504"/>
    </location>
</feature>
<dbReference type="PROSITE" id="PS00108">
    <property type="entry name" value="PROTEIN_KINASE_ST"/>
    <property type="match status" value="1"/>
</dbReference>
<keyword evidence="7" id="KW-0597">Phosphoprotein</keyword>